<keyword evidence="7" id="KW-1185">Reference proteome</keyword>
<dbReference type="Pfam" id="PF07739">
    <property type="entry name" value="TipAS"/>
    <property type="match status" value="1"/>
</dbReference>
<keyword evidence="1" id="KW-0805">Transcription regulation</keyword>
<keyword evidence="4" id="KW-0804">Transcription</keyword>
<dbReference type="InterPro" id="IPR012925">
    <property type="entry name" value="TipAS_dom"/>
</dbReference>
<evidence type="ECO:0000256" key="3">
    <source>
        <dbReference type="ARBA" id="ARBA00023159"/>
    </source>
</evidence>
<dbReference type="InterPro" id="IPR009061">
    <property type="entry name" value="DNA-bd_dom_put_sf"/>
</dbReference>
<dbReference type="EMBL" id="JAGGLI010000008">
    <property type="protein sequence ID" value="MBP2027148.1"/>
    <property type="molecule type" value="Genomic_DNA"/>
</dbReference>
<dbReference type="InterPro" id="IPR047057">
    <property type="entry name" value="MerR_fam"/>
</dbReference>
<dbReference type="SUPFAM" id="SSF89082">
    <property type="entry name" value="Antibiotic binding domain of TipA-like multidrug resistance regulators"/>
    <property type="match status" value="1"/>
</dbReference>
<dbReference type="Proteomes" id="UP001314903">
    <property type="component" value="Unassembled WGS sequence"/>
</dbReference>
<reference evidence="6 7" key="1">
    <citation type="submission" date="2021-03" db="EMBL/GenBank/DDBJ databases">
        <title>Genomic Encyclopedia of Type Strains, Phase IV (KMG-IV): sequencing the most valuable type-strain genomes for metagenomic binning, comparative biology and taxonomic classification.</title>
        <authorList>
            <person name="Goeker M."/>
        </authorList>
    </citation>
    <scope>NUCLEOTIDE SEQUENCE [LARGE SCALE GENOMIC DNA]</scope>
    <source>
        <strain evidence="6 7">DSM 27512</strain>
    </source>
</reference>
<dbReference type="InterPro" id="IPR000551">
    <property type="entry name" value="MerR-type_HTH_dom"/>
</dbReference>
<evidence type="ECO:0000313" key="6">
    <source>
        <dbReference type="EMBL" id="MBP2027148.1"/>
    </source>
</evidence>
<evidence type="ECO:0000256" key="2">
    <source>
        <dbReference type="ARBA" id="ARBA00023125"/>
    </source>
</evidence>
<dbReference type="Gene3D" id="1.10.490.50">
    <property type="entry name" value="Antibiotic binding domain of TipA-like multidrug resistance regulators"/>
    <property type="match status" value="1"/>
</dbReference>
<dbReference type="CDD" id="cd01106">
    <property type="entry name" value="HTH_TipAL-Mta"/>
    <property type="match status" value="1"/>
</dbReference>
<dbReference type="PANTHER" id="PTHR30204:SF90">
    <property type="entry name" value="HTH-TYPE TRANSCRIPTIONAL ACTIVATOR MTA"/>
    <property type="match status" value="1"/>
</dbReference>
<dbReference type="GO" id="GO:0003677">
    <property type="term" value="F:DNA binding"/>
    <property type="evidence" value="ECO:0007669"/>
    <property type="project" value="UniProtKB-KW"/>
</dbReference>
<evidence type="ECO:0000313" key="7">
    <source>
        <dbReference type="Proteomes" id="UP001314903"/>
    </source>
</evidence>
<dbReference type="SUPFAM" id="SSF46955">
    <property type="entry name" value="Putative DNA-binding domain"/>
    <property type="match status" value="1"/>
</dbReference>
<proteinExistence type="predicted"/>
<sequence length="241" mass="28185">MKVNEVAKIAGVSVRTLHHYDKIGLLSPTKTESGYRDYSSSDLDVLQQILFFRELDFSLNDIKKIIKNPSFDKNEALENHKKMLLQRRSKIDIMLENIDMTIKHNKGEIKMNEKDKFKGFDFKEGNKYEEEAKKRWGSKSVEENKEKIKGRENEIGEEMNNIYFSLASIRHLSPESDEAQSEIKKWYDFLNKFGSYSLDAFEGLGQMYVDDERFKNNIDKFGDGLAVFMKDAMKVYSQKNK</sequence>
<evidence type="ECO:0000259" key="5">
    <source>
        <dbReference type="PROSITE" id="PS50937"/>
    </source>
</evidence>
<accession>A0ABS4KH83</accession>
<dbReference type="SMART" id="SM00422">
    <property type="entry name" value="HTH_MERR"/>
    <property type="match status" value="1"/>
</dbReference>
<dbReference type="Pfam" id="PF13411">
    <property type="entry name" value="MerR_1"/>
    <property type="match status" value="1"/>
</dbReference>
<dbReference type="InterPro" id="IPR036244">
    <property type="entry name" value="TipA-like_antibiotic-bd"/>
</dbReference>
<name>A0ABS4KH83_9FIRM</name>
<dbReference type="PROSITE" id="PS50937">
    <property type="entry name" value="HTH_MERR_2"/>
    <property type="match status" value="1"/>
</dbReference>
<dbReference type="Gene3D" id="1.10.1660.10">
    <property type="match status" value="1"/>
</dbReference>
<keyword evidence="2 6" id="KW-0238">DNA-binding</keyword>
<organism evidence="6 7">
    <name type="scientific">Acetoanaerobium pronyense</name>
    <dbReference type="NCBI Taxonomy" id="1482736"/>
    <lineage>
        <taxon>Bacteria</taxon>
        <taxon>Bacillati</taxon>
        <taxon>Bacillota</taxon>
        <taxon>Clostridia</taxon>
        <taxon>Peptostreptococcales</taxon>
        <taxon>Filifactoraceae</taxon>
        <taxon>Acetoanaerobium</taxon>
    </lineage>
</organism>
<protein>
    <submittedName>
        <fullName evidence="6">DNA-binding transcriptional MerR regulator</fullName>
    </submittedName>
</protein>
<dbReference type="RefSeq" id="WP_209659930.1">
    <property type="nucleotide sequence ID" value="NZ_JAGGLI010000008.1"/>
</dbReference>
<comment type="caution">
    <text evidence="6">The sequence shown here is derived from an EMBL/GenBank/DDBJ whole genome shotgun (WGS) entry which is preliminary data.</text>
</comment>
<evidence type="ECO:0000256" key="4">
    <source>
        <dbReference type="ARBA" id="ARBA00023163"/>
    </source>
</evidence>
<gene>
    <name evidence="6" type="ORF">J2Z35_000942</name>
</gene>
<evidence type="ECO:0000256" key="1">
    <source>
        <dbReference type="ARBA" id="ARBA00023015"/>
    </source>
</evidence>
<feature type="domain" description="HTH merR-type" evidence="5">
    <location>
        <begin position="1"/>
        <end position="68"/>
    </location>
</feature>
<keyword evidence="3" id="KW-0010">Activator</keyword>
<dbReference type="PANTHER" id="PTHR30204">
    <property type="entry name" value="REDOX-CYCLING DRUG-SENSING TRANSCRIPTIONAL ACTIVATOR SOXR"/>
    <property type="match status" value="1"/>
</dbReference>